<dbReference type="EMBL" id="JACVVK020000137">
    <property type="protein sequence ID" value="KAK7489480.1"/>
    <property type="molecule type" value="Genomic_DNA"/>
</dbReference>
<keyword evidence="3" id="KW-0732">Signal</keyword>
<dbReference type="InterPro" id="IPR035914">
    <property type="entry name" value="Sperma_CUB_dom_sf"/>
</dbReference>
<accession>A0ABD0KQE1</accession>
<evidence type="ECO:0000256" key="3">
    <source>
        <dbReference type="SAM" id="SignalP"/>
    </source>
</evidence>
<feature type="signal peptide" evidence="3">
    <location>
        <begin position="1"/>
        <end position="18"/>
    </location>
</feature>
<protein>
    <recommendedName>
        <fullName evidence="4">CUB domain-containing protein</fullName>
    </recommendedName>
</protein>
<evidence type="ECO:0000313" key="6">
    <source>
        <dbReference type="Proteomes" id="UP001519460"/>
    </source>
</evidence>
<organism evidence="5 6">
    <name type="scientific">Batillaria attramentaria</name>
    <dbReference type="NCBI Taxonomy" id="370345"/>
    <lineage>
        <taxon>Eukaryota</taxon>
        <taxon>Metazoa</taxon>
        <taxon>Spiralia</taxon>
        <taxon>Lophotrochozoa</taxon>
        <taxon>Mollusca</taxon>
        <taxon>Gastropoda</taxon>
        <taxon>Caenogastropoda</taxon>
        <taxon>Sorbeoconcha</taxon>
        <taxon>Cerithioidea</taxon>
        <taxon>Batillariidae</taxon>
        <taxon>Batillaria</taxon>
    </lineage>
</organism>
<feature type="chain" id="PRO_5044886308" description="CUB domain-containing protein" evidence="3">
    <location>
        <begin position="19"/>
        <end position="138"/>
    </location>
</feature>
<dbReference type="Proteomes" id="UP001519460">
    <property type="component" value="Unassembled WGS sequence"/>
</dbReference>
<dbReference type="AlphaFoldDB" id="A0ABD0KQE1"/>
<dbReference type="InterPro" id="IPR000859">
    <property type="entry name" value="CUB_dom"/>
</dbReference>
<name>A0ABD0KQE1_9CAEN</name>
<keyword evidence="1" id="KW-1015">Disulfide bond</keyword>
<sequence>MLLAVVILSQMVFQGASGQADPADGQVGGACTPGDATSCLDPNAACSGPGGTCQCTSPFQTRPSDRVCVYSQCGGTLTQHAGTVVSPDLTTVPTEGAECEWTFPNTDPDHFLNMQLSLTNFEWSPNCLQSVLEVGKVR</sequence>
<feature type="domain" description="CUB" evidence="4">
    <location>
        <begin position="73"/>
        <end position="138"/>
    </location>
</feature>
<dbReference type="SUPFAM" id="SSF49854">
    <property type="entry name" value="Spermadhesin, CUB domain"/>
    <property type="match status" value="1"/>
</dbReference>
<evidence type="ECO:0000256" key="1">
    <source>
        <dbReference type="ARBA" id="ARBA00023157"/>
    </source>
</evidence>
<comment type="caution">
    <text evidence="5">The sequence shown here is derived from an EMBL/GenBank/DDBJ whole genome shotgun (WGS) entry which is preliminary data.</text>
</comment>
<reference evidence="5 6" key="1">
    <citation type="journal article" date="2023" name="Sci. Data">
        <title>Genome assembly of the Korean intertidal mud-creeper Batillaria attramentaria.</title>
        <authorList>
            <person name="Patra A.K."/>
            <person name="Ho P.T."/>
            <person name="Jun S."/>
            <person name="Lee S.J."/>
            <person name="Kim Y."/>
            <person name="Won Y.J."/>
        </authorList>
    </citation>
    <scope>NUCLEOTIDE SEQUENCE [LARGE SCALE GENOMIC DNA]</scope>
    <source>
        <strain evidence="5">Wonlab-2016</strain>
    </source>
</reference>
<dbReference type="PROSITE" id="PS01180">
    <property type="entry name" value="CUB"/>
    <property type="match status" value="1"/>
</dbReference>
<proteinExistence type="predicted"/>
<comment type="caution">
    <text evidence="2">Lacks conserved residue(s) required for the propagation of feature annotation.</text>
</comment>
<keyword evidence="6" id="KW-1185">Reference proteome</keyword>
<gene>
    <name evidence="5" type="ORF">BaRGS_00019279</name>
</gene>
<dbReference type="Gene3D" id="2.60.120.290">
    <property type="entry name" value="Spermadhesin, CUB domain"/>
    <property type="match status" value="1"/>
</dbReference>
<evidence type="ECO:0000259" key="4">
    <source>
        <dbReference type="PROSITE" id="PS01180"/>
    </source>
</evidence>
<evidence type="ECO:0000256" key="2">
    <source>
        <dbReference type="PROSITE-ProRule" id="PRU00059"/>
    </source>
</evidence>
<evidence type="ECO:0000313" key="5">
    <source>
        <dbReference type="EMBL" id="KAK7489480.1"/>
    </source>
</evidence>